<dbReference type="Proteomes" id="UP000700334">
    <property type="component" value="Unassembled WGS sequence"/>
</dbReference>
<dbReference type="EMBL" id="JAGFMF010011409">
    <property type="protein sequence ID" value="KAG8523405.1"/>
    <property type="molecule type" value="Genomic_DNA"/>
</dbReference>
<accession>A0A8J6AWX1</accession>
<evidence type="ECO:0000313" key="3">
    <source>
        <dbReference type="Proteomes" id="UP000700334"/>
    </source>
</evidence>
<organism evidence="2 3">
    <name type="scientific">Galemys pyrenaicus</name>
    <name type="common">Iberian desman</name>
    <name type="synonym">Pyrenean desman</name>
    <dbReference type="NCBI Taxonomy" id="202257"/>
    <lineage>
        <taxon>Eukaryota</taxon>
        <taxon>Metazoa</taxon>
        <taxon>Chordata</taxon>
        <taxon>Craniata</taxon>
        <taxon>Vertebrata</taxon>
        <taxon>Euteleostomi</taxon>
        <taxon>Mammalia</taxon>
        <taxon>Eutheria</taxon>
        <taxon>Laurasiatheria</taxon>
        <taxon>Eulipotyphla</taxon>
        <taxon>Talpidae</taxon>
        <taxon>Galemys</taxon>
    </lineage>
</organism>
<feature type="compositionally biased region" description="Basic and acidic residues" evidence="1">
    <location>
        <begin position="84"/>
        <end position="102"/>
    </location>
</feature>
<keyword evidence="3" id="KW-1185">Reference proteome</keyword>
<reference evidence="2" key="1">
    <citation type="journal article" date="2021" name="Evol. Appl.">
        <title>The genome of the Pyrenean desman and the effects of bottlenecks and inbreeding on the genomic landscape of an endangered species.</title>
        <authorList>
            <person name="Escoda L."/>
            <person name="Castresana J."/>
        </authorList>
    </citation>
    <scope>NUCLEOTIDE SEQUENCE</scope>
    <source>
        <strain evidence="2">IBE-C5619</strain>
    </source>
</reference>
<evidence type="ECO:0000313" key="2">
    <source>
        <dbReference type="EMBL" id="KAG8523405.1"/>
    </source>
</evidence>
<gene>
    <name evidence="2" type="ORF">J0S82_012400</name>
</gene>
<feature type="region of interest" description="Disordered" evidence="1">
    <location>
        <begin position="79"/>
        <end position="109"/>
    </location>
</feature>
<comment type="caution">
    <text evidence="2">The sequence shown here is derived from an EMBL/GenBank/DDBJ whole genome shotgun (WGS) entry which is preliminary data.</text>
</comment>
<dbReference type="AlphaFoldDB" id="A0A8J6AWX1"/>
<sequence>RFTKFGDPDFLQRKEENVVKFCSGGTHLDDTKLDIQGNSTSTEKVMAFALWIQREPGRSFCRQVSPVPTIATATRSTRVGGHFTPERPLPRSRQAPEARTSGDDQSQVMTNPRTDHWTFQRHLVLSCRPLPCNADVPGHYVDTGMSRDMPAHSESLTWRGLAAVRMRQGLPRDPARGGAGALPLTDPEEIKKGEKRLLKRL</sequence>
<proteinExistence type="predicted"/>
<evidence type="ECO:0000256" key="1">
    <source>
        <dbReference type="SAM" id="MobiDB-lite"/>
    </source>
</evidence>
<feature type="non-terminal residue" evidence="2">
    <location>
        <position position="201"/>
    </location>
</feature>
<name>A0A8J6AWX1_GALPY</name>
<protein>
    <submittedName>
        <fullName evidence="2">Uncharacterized protein</fullName>
    </submittedName>
</protein>